<accession>A0A645CIM8</accession>
<sequence length="260" mass="30255">MAELNQQMLDFLNKEGEFTQEKIASMMMQFYTGNEIDYYEHFKTDTVGLGISEHQPLIQGYLFDYFEVDGRLILIFGFDGRDGNRFITPVEIPIYIYDYIEQAEFRVVKSFVNTIDCRVYGKQSDTVEYDYELMDCSDRNVLLPLLDSLKGKVFAFNLYYYIYDNKEGLGDDELGRIISEYIDEVNSKNDLSYGLVQLLTSNDIEYDWEDRIGDSESIIKIKNSDDIKNLNISNVPIMESIKYFEGALIENVQITPNSSY</sequence>
<dbReference type="AlphaFoldDB" id="A0A645CIM8"/>
<organism evidence="1">
    <name type="scientific">bioreactor metagenome</name>
    <dbReference type="NCBI Taxonomy" id="1076179"/>
    <lineage>
        <taxon>unclassified sequences</taxon>
        <taxon>metagenomes</taxon>
        <taxon>ecological metagenomes</taxon>
    </lineage>
</organism>
<proteinExistence type="predicted"/>
<protein>
    <submittedName>
        <fullName evidence="1">Uncharacterized protein</fullName>
    </submittedName>
</protein>
<comment type="caution">
    <text evidence="1">The sequence shown here is derived from an EMBL/GenBank/DDBJ whole genome shotgun (WGS) entry which is preliminary data.</text>
</comment>
<gene>
    <name evidence="1" type="ORF">SDC9_123808</name>
</gene>
<dbReference type="EMBL" id="VSSQ01027517">
    <property type="protein sequence ID" value="MPM76809.1"/>
    <property type="molecule type" value="Genomic_DNA"/>
</dbReference>
<evidence type="ECO:0000313" key="1">
    <source>
        <dbReference type="EMBL" id="MPM76809.1"/>
    </source>
</evidence>
<reference evidence="1" key="1">
    <citation type="submission" date="2019-08" db="EMBL/GenBank/DDBJ databases">
        <authorList>
            <person name="Kucharzyk K."/>
            <person name="Murdoch R.W."/>
            <person name="Higgins S."/>
            <person name="Loffler F."/>
        </authorList>
    </citation>
    <scope>NUCLEOTIDE SEQUENCE</scope>
</reference>
<name>A0A645CIM8_9ZZZZ</name>